<geneLocation type="plasmid" evidence="1 2">
    <name>pRL7</name>
</geneLocation>
<sequence length="44" mass="4894">MTFYCTEEATMATVVHYKLFPITKSYLSAYIILASSTAELLAIS</sequence>
<dbReference type="EMBL" id="AM236081">
    <property type="protein sequence ID" value="CAK11584.1"/>
    <property type="molecule type" value="Genomic_DNA"/>
</dbReference>
<organism evidence="1 2">
    <name type="scientific">Rhizobium johnstonii (strain DSM 114642 / LMG 32736 / 3841)</name>
    <name type="common">Rhizobium leguminosarum bv. viciae</name>
    <dbReference type="NCBI Taxonomy" id="216596"/>
    <lineage>
        <taxon>Bacteria</taxon>
        <taxon>Pseudomonadati</taxon>
        <taxon>Pseudomonadota</taxon>
        <taxon>Alphaproteobacteria</taxon>
        <taxon>Hyphomicrobiales</taxon>
        <taxon>Rhizobiaceae</taxon>
        <taxon>Rhizobium/Agrobacterium group</taxon>
        <taxon>Rhizobium</taxon>
        <taxon>Rhizobium johnstonii</taxon>
    </lineage>
</organism>
<dbReference type="AlphaFoldDB" id="Q1M9W2"/>
<name>Q1M9W2_RHIJ3</name>
<reference evidence="1 2" key="1">
    <citation type="journal article" date="2006" name="Genome Biol.">
        <title>The genome of Rhizobium leguminosarum has recognizable core and accessory components.</title>
        <authorList>
            <person name="Young J.W."/>
            <person name="Crossman L.C."/>
            <person name="Johnston A.W.B."/>
            <person name="Thomson N.R."/>
            <person name="Ghazoui Z.F."/>
            <person name="Hull K.H."/>
            <person name="Wexler M."/>
            <person name="Curson A.R.J."/>
            <person name="Todd J.D."/>
            <person name="Poole P.S."/>
            <person name="Mauchline T.H."/>
            <person name="East A.K."/>
            <person name="Quail M.A."/>
            <person name="Churcher C."/>
            <person name="Arrowsmith C."/>
            <person name="Cherevach A."/>
            <person name="Chillingworth T."/>
            <person name="Clarke K."/>
            <person name="Cronin A."/>
            <person name="Davis P."/>
            <person name="Fraser A."/>
            <person name="Hance Z."/>
            <person name="Hauser H."/>
            <person name="Jagels K."/>
            <person name="Moule S."/>
            <person name="Mungall K."/>
            <person name="Norbertczak H."/>
            <person name="Rabbinowitsch E."/>
            <person name="Sanders M."/>
            <person name="Simmonds M."/>
            <person name="Whitehead S."/>
            <person name="Parkhill J."/>
        </authorList>
    </citation>
    <scope>NUCLEOTIDE SEQUENCE [LARGE SCALE GENOMIC DNA]</scope>
    <source>
        <strain evidence="2">DSM 114642 / LMG 32736 / 3841</strain>
    </source>
</reference>
<keyword evidence="2" id="KW-1185">Reference proteome</keyword>
<evidence type="ECO:0000313" key="1">
    <source>
        <dbReference type="EMBL" id="CAK11584.1"/>
    </source>
</evidence>
<evidence type="ECO:0000313" key="2">
    <source>
        <dbReference type="Proteomes" id="UP000006575"/>
    </source>
</evidence>
<accession>Q1M9W2</accession>
<dbReference type="KEGG" id="rle:pRL70055"/>
<protein>
    <submittedName>
        <fullName evidence="1">Uncharacterized protein</fullName>
    </submittedName>
</protein>
<dbReference type="Proteomes" id="UP000006575">
    <property type="component" value="Plasmid pRL7"/>
</dbReference>
<dbReference type="HOGENOM" id="CLU_3221162_0_0_5"/>
<dbReference type="EnsemblBacteria" id="CAK11584">
    <property type="protein sequence ID" value="CAK11584"/>
    <property type="gene ID" value="pRL70055"/>
</dbReference>
<proteinExistence type="predicted"/>
<gene>
    <name evidence="1" type="ordered locus">pRL70055</name>
</gene>
<keyword evidence="1" id="KW-0614">Plasmid</keyword>